<dbReference type="AlphaFoldDB" id="A0AAD1UG55"/>
<feature type="region of interest" description="Disordered" evidence="1">
    <location>
        <begin position="207"/>
        <end position="230"/>
    </location>
</feature>
<reference evidence="2" key="1">
    <citation type="submission" date="2023-07" db="EMBL/GenBank/DDBJ databases">
        <authorList>
            <consortium name="AG Swart"/>
            <person name="Singh M."/>
            <person name="Singh A."/>
            <person name="Seah K."/>
            <person name="Emmerich C."/>
        </authorList>
    </citation>
    <scope>NUCLEOTIDE SEQUENCE</scope>
    <source>
        <strain evidence="2">DP1</strain>
    </source>
</reference>
<comment type="caution">
    <text evidence="2">The sequence shown here is derived from an EMBL/GenBank/DDBJ whole genome shotgun (WGS) entry which is preliminary data.</text>
</comment>
<accession>A0AAD1UG55</accession>
<proteinExistence type="predicted"/>
<name>A0AAD1UG55_EUPCR</name>
<keyword evidence="3" id="KW-1185">Reference proteome</keyword>
<evidence type="ECO:0000313" key="3">
    <source>
        <dbReference type="Proteomes" id="UP001295684"/>
    </source>
</evidence>
<feature type="compositionally biased region" description="Polar residues" evidence="1">
    <location>
        <begin position="276"/>
        <end position="316"/>
    </location>
</feature>
<evidence type="ECO:0000256" key="1">
    <source>
        <dbReference type="SAM" id="MobiDB-lite"/>
    </source>
</evidence>
<sequence length="416" mass="47470">MGAVSSMFYSGPNDVLANFSEKEFRTCVGTFKYYFKDRISQQNSENNAIINYSLKLTNFTHMHDTFEMLTAGFLTLFLYRSPVGTRTEDLFVNYLGKKRGPTIYSCAVFAFMIFVWRKMDRYPRLNVNKLVNPYDPNGEMMLQIIMKLYPHKVNHKYVDEMRYKYGMKMQSNMGYTQKYPYQVNETMHDQLQQQFQQQMGVYQNQPNATHHQLSNPSTGMVPPGAHGQGMAHPGMHGQGMAHPGMHGQGMNPQGQMIHHPQMQNINPNVPIYGGQPAQQHQIAQVAQTPQKESGVHQNSQPKNTTQTSSNKTPKNAQSKEKSNQSALEELKTKTHDSPYLSPNKALSGNHNTQYYIPEESKLNTSNLEQKHSPYLMNGATGFSGSYMSVPHHKEQVHHINYKGVYSNISREVKNDK</sequence>
<feature type="region of interest" description="Disordered" evidence="1">
    <location>
        <begin position="242"/>
        <end position="350"/>
    </location>
</feature>
<evidence type="ECO:0000313" key="2">
    <source>
        <dbReference type="EMBL" id="CAI2368189.1"/>
    </source>
</evidence>
<dbReference type="EMBL" id="CAMPGE010009317">
    <property type="protein sequence ID" value="CAI2368189.1"/>
    <property type="molecule type" value="Genomic_DNA"/>
</dbReference>
<dbReference type="Proteomes" id="UP001295684">
    <property type="component" value="Unassembled WGS sequence"/>
</dbReference>
<feature type="compositionally biased region" description="Polar residues" evidence="1">
    <location>
        <begin position="207"/>
        <end position="218"/>
    </location>
</feature>
<protein>
    <submittedName>
        <fullName evidence="2">Uncharacterized protein</fullName>
    </submittedName>
</protein>
<organism evidence="2 3">
    <name type="scientific">Euplotes crassus</name>
    <dbReference type="NCBI Taxonomy" id="5936"/>
    <lineage>
        <taxon>Eukaryota</taxon>
        <taxon>Sar</taxon>
        <taxon>Alveolata</taxon>
        <taxon>Ciliophora</taxon>
        <taxon>Intramacronucleata</taxon>
        <taxon>Spirotrichea</taxon>
        <taxon>Hypotrichia</taxon>
        <taxon>Euplotida</taxon>
        <taxon>Euplotidae</taxon>
        <taxon>Moneuplotes</taxon>
    </lineage>
</organism>
<feature type="compositionally biased region" description="Basic and acidic residues" evidence="1">
    <location>
        <begin position="317"/>
        <end position="336"/>
    </location>
</feature>
<gene>
    <name evidence="2" type="ORF">ECRASSUSDP1_LOCUS9480</name>
</gene>